<sequence>MISHIFAFLKLEDKKVASSVCWSWYNVSILPRFLKNEVISLKDLKNDKMIDVLKIYTKSLRPFFAFRISVFEDEKLYYGSSSINKNQWHWVYTVWSFLGAKVVYLEVFIPEKFNDGILPALLNVTEQLKVLKINNLRFSSNEELYKVNRLQSLEELVLVNLHIHNIDKKKLLGIIPKQLRKLCFNFMPNSKFIIEDLTDIFKFCSSHLESLELIDIEVTLALMESIVSLNMKLKKFGLSINYDQEPEIILPLFKTQWPLVDLQLSGECLTYEHLFAITNTFKDLENLSVTGKSISSFEVLVGISGSSFDSLTKVTKSINSLKKLKSLCIGVERT</sequence>
<evidence type="ECO:0008006" key="2">
    <source>
        <dbReference type="Google" id="ProtNLM"/>
    </source>
</evidence>
<evidence type="ECO:0000313" key="1">
    <source>
        <dbReference type="EMBL" id="MBY30688.1"/>
    </source>
</evidence>
<organism evidence="1">
    <name type="scientific">Schizaphis graminum</name>
    <name type="common">Green bug aphid</name>
    <dbReference type="NCBI Taxonomy" id="13262"/>
    <lineage>
        <taxon>Eukaryota</taxon>
        <taxon>Metazoa</taxon>
        <taxon>Ecdysozoa</taxon>
        <taxon>Arthropoda</taxon>
        <taxon>Hexapoda</taxon>
        <taxon>Insecta</taxon>
        <taxon>Pterygota</taxon>
        <taxon>Neoptera</taxon>
        <taxon>Paraneoptera</taxon>
        <taxon>Hemiptera</taxon>
        <taxon>Sternorrhyncha</taxon>
        <taxon>Aphidomorpha</taxon>
        <taxon>Aphidoidea</taxon>
        <taxon>Aphididae</taxon>
        <taxon>Aphidini</taxon>
        <taxon>Schizaphis</taxon>
    </lineage>
</organism>
<dbReference type="EMBL" id="GGMR01018069">
    <property type="protein sequence ID" value="MBY30688.1"/>
    <property type="molecule type" value="Transcribed_RNA"/>
</dbReference>
<dbReference type="Gene3D" id="1.20.1280.50">
    <property type="match status" value="1"/>
</dbReference>
<gene>
    <name evidence="1" type="ORF">g.164947</name>
</gene>
<accession>A0A2S2PN23</accession>
<proteinExistence type="predicted"/>
<dbReference type="SUPFAM" id="SSF52047">
    <property type="entry name" value="RNI-like"/>
    <property type="match status" value="1"/>
</dbReference>
<reference evidence="1" key="1">
    <citation type="submission" date="2018-04" db="EMBL/GenBank/DDBJ databases">
        <title>Transcriptome of Schizaphis graminum biotype I.</title>
        <authorList>
            <person name="Scully E.D."/>
            <person name="Geib S.M."/>
            <person name="Palmer N.A."/>
            <person name="Koch K."/>
            <person name="Bradshaw J."/>
            <person name="Heng-Moss T."/>
            <person name="Sarath G."/>
        </authorList>
    </citation>
    <scope>NUCLEOTIDE SEQUENCE</scope>
</reference>
<dbReference type="Gene3D" id="3.80.10.10">
    <property type="entry name" value="Ribonuclease Inhibitor"/>
    <property type="match status" value="1"/>
</dbReference>
<protein>
    <recommendedName>
        <fullName evidence="2">F-box domain-containing protein</fullName>
    </recommendedName>
</protein>
<dbReference type="InterPro" id="IPR032675">
    <property type="entry name" value="LRR_dom_sf"/>
</dbReference>
<dbReference type="AlphaFoldDB" id="A0A2S2PN23"/>
<name>A0A2S2PN23_SCHGA</name>